<accession>A0AAV4A0H8</accession>
<evidence type="ECO:0000313" key="2">
    <source>
        <dbReference type="Proteomes" id="UP000735302"/>
    </source>
</evidence>
<dbReference type="EMBL" id="BLXT01003087">
    <property type="protein sequence ID" value="GFO00420.1"/>
    <property type="molecule type" value="Genomic_DNA"/>
</dbReference>
<reference evidence="1 2" key="1">
    <citation type="journal article" date="2021" name="Elife">
        <title>Chloroplast acquisition without the gene transfer in kleptoplastic sea slugs, Plakobranchus ocellatus.</title>
        <authorList>
            <person name="Maeda T."/>
            <person name="Takahashi S."/>
            <person name="Yoshida T."/>
            <person name="Shimamura S."/>
            <person name="Takaki Y."/>
            <person name="Nagai Y."/>
            <person name="Toyoda A."/>
            <person name="Suzuki Y."/>
            <person name="Arimoto A."/>
            <person name="Ishii H."/>
            <person name="Satoh N."/>
            <person name="Nishiyama T."/>
            <person name="Hasebe M."/>
            <person name="Maruyama T."/>
            <person name="Minagawa J."/>
            <person name="Obokata J."/>
            <person name="Shigenobu S."/>
        </authorList>
    </citation>
    <scope>NUCLEOTIDE SEQUENCE [LARGE SCALE GENOMIC DNA]</scope>
</reference>
<gene>
    <name evidence="1" type="ORF">PoB_002692500</name>
</gene>
<evidence type="ECO:0000313" key="1">
    <source>
        <dbReference type="EMBL" id="GFO00420.1"/>
    </source>
</evidence>
<proteinExistence type="predicted"/>
<dbReference type="AlphaFoldDB" id="A0AAV4A0H8"/>
<sequence>MSSYAQSEYLLTQTSGCLHKQTSRCLHMHSQSIFILRRQDVFISRRQDVFLWPDRPVHTFGAPRAFEFLKAALTEGKARTTLNGWLGLLRPGERKGGEESSGKLPHDAICEEQFGPYFWFPDAWTLLDT</sequence>
<dbReference type="Proteomes" id="UP000735302">
    <property type="component" value="Unassembled WGS sequence"/>
</dbReference>
<comment type="caution">
    <text evidence="1">The sequence shown here is derived from an EMBL/GenBank/DDBJ whole genome shotgun (WGS) entry which is preliminary data.</text>
</comment>
<name>A0AAV4A0H8_9GAST</name>
<organism evidence="1 2">
    <name type="scientific">Plakobranchus ocellatus</name>
    <dbReference type="NCBI Taxonomy" id="259542"/>
    <lineage>
        <taxon>Eukaryota</taxon>
        <taxon>Metazoa</taxon>
        <taxon>Spiralia</taxon>
        <taxon>Lophotrochozoa</taxon>
        <taxon>Mollusca</taxon>
        <taxon>Gastropoda</taxon>
        <taxon>Heterobranchia</taxon>
        <taxon>Euthyneura</taxon>
        <taxon>Panpulmonata</taxon>
        <taxon>Sacoglossa</taxon>
        <taxon>Placobranchoidea</taxon>
        <taxon>Plakobranchidae</taxon>
        <taxon>Plakobranchus</taxon>
    </lineage>
</organism>
<protein>
    <submittedName>
        <fullName evidence="1">Uncharacterized protein</fullName>
    </submittedName>
</protein>
<keyword evidence="2" id="KW-1185">Reference proteome</keyword>